<feature type="region of interest" description="Disordered" evidence="1">
    <location>
        <begin position="103"/>
        <end position="142"/>
    </location>
</feature>
<organism evidence="2 3">
    <name type="scientific">Klebsiella michiganensis</name>
    <dbReference type="NCBI Taxonomy" id="1134687"/>
    <lineage>
        <taxon>Bacteria</taxon>
        <taxon>Pseudomonadati</taxon>
        <taxon>Pseudomonadota</taxon>
        <taxon>Gammaproteobacteria</taxon>
        <taxon>Enterobacterales</taxon>
        <taxon>Enterobacteriaceae</taxon>
        <taxon>Klebsiella/Raoultella group</taxon>
        <taxon>Klebsiella</taxon>
    </lineage>
</organism>
<protein>
    <submittedName>
        <fullName evidence="2">PAAR domain-containing protein</fullName>
    </submittedName>
</protein>
<evidence type="ECO:0000313" key="2">
    <source>
        <dbReference type="EMBL" id="MDH0963243.1"/>
    </source>
</evidence>
<gene>
    <name evidence="2" type="ORF">N5C89_10400</name>
</gene>
<dbReference type="Pfam" id="PF05488">
    <property type="entry name" value="PAAR_motif"/>
    <property type="match status" value="1"/>
</dbReference>
<dbReference type="AlphaFoldDB" id="A0AAJ1KSB3"/>
<evidence type="ECO:0000256" key="1">
    <source>
        <dbReference type="SAM" id="MobiDB-lite"/>
    </source>
</evidence>
<comment type="caution">
    <text evidence="2">The sequence shown here is derived from an EMBL/GenBank/DDBJ whole genome shotgun (WGS) entry which is preliminary data.</text>
</comment>
<dbReference type="RefSeq" id="WP_047722894.1">
    <property type="nucleotide sequence ID" value="NZ_CAXLPN010000001.1"/>
</dbReference>
<dbReference type="CDD" id="cd14744">
    <property type="entry name" value="PAAR_CT_2"/>
    <property type="match status" value="1"/>
</dbReference>
<proteinExistence type="predicted"/>
<reference evidence="2" key="1">
    <citation type="submission" date="2022-09" db="EMBL/GenBank/DDBJ databases">
        <title>Intensive care unit water sources are persistently colonized with multi-drug resistant bacteria and are the site of extensive horizontal gene transfer of antibiotic resistance genes.</title>
        <authorList>
            <person name="Diorio-Toth L."/>
        </authorList>
    </citation>
    <scope>NUCLEOTIDE SEQUENCE</scope>
    <source>
        <strain evidence="2">GD03918</strain>
    </source>
</reference>
<dbReference type="EMBL" id="JAOCBF010000011">
    <property type="protein sequence ID" value="MDH0963243.1"/>
    <property type="molecule type" value="Genomic_DNA"/>
</dbReference>
<name>A0AAJ1KSB3_9ENTR</name>
<evidence type="ECO:0000313" key="3">
    <source>
        <dbReference type="Proteomes" id="UP001159937"/>
    </source>
</evidence>
<feature type="compositionally biased region" description="Polar residues" evidence="1">
    <location>
        <begin position="103"/>
        <end position="119"/>
    </location>
</feature>
<dbReference type="InterPro" id="IPR008727">
    <property type="entry name" value="PAAR_motif"/>
</dbReference>
<dbReference type="Proteomes" id="UP001159937">
    <property type="component" value="Unassembled WGS sequence"/>
</dbReference>
<accession>A0AAJ1KSB3</accession>
<sequence>MGIGYFLVRGDRTTCGGSIIEGCDNHSIHGQATARNGDKYICGVDKKIYHIAGGIPNYFIHGVAAAGTAHSRGTCACKCYFINSFTDCIYGYESEAIKSTASATRPTSPIHSQSLSESSPAPKPVTPVVELAEAPTKPQEKRDPVDAGFCVLPYGATPASYEPYLFTTPPAGTRELYYQLNPEMKKKPGSILIVVDPEKQEPEQVETLQRARDRIDAALAPLTVQEAKLLHDNRGAVDAFSYQLFADNLGKAGDGLGYISEIGKSYYDEINRILVEIEDLYKNTYNRNRGIISGQEFFGQRTRLFKQLDLVLTKFSKAQLNLGEYQSIKRALGLSTRSIMHRWDRTGVDNIEGYATYIEQSAKLMKIMKTVGYVGIGLDFASYTSNVYDACSKGRESECRKAAITEYSKFGFKQIGSAAVGSASGWAARGACMWILGIVTSEVGALGAGLCLVTGVGASLGAAKLVEGGAEDLGESFGGDILYEKLFK</sequence>